<evidence type="ECO:0000256" key="13">
    <source>
        <dbReference type="RuleBase" id="RU003525"/>
    </source>
</evidence>
<evidence type="ECO:0000256" key="8">
    <source>
        <dbReference type="ARBA" id="ARBA00023004"/>
    </source>
</evidence>
<dbReference type="AlphaFoldDB" id="A0A0S7BMI4"/>
<keyword evidence="10 13" id="KW-0520">NAD</keyword>
<dbReference type="InterPro" id="IPR050123">
    <property type="entry name" value="Prok_molybdopt-oxidoreductase"/>
</dbReference>
<dbReference type="SUPFAM" id="SSF53706">
    <property type="entry name" value="Formate dehydrogenase/DMSO reductase, domains 1-3"/>
    <property type="match status" value="1"/>
</dbReference>
<evidence type="ECO:0000256" key="11">
    <source>
        <dbReference type="ARBA" id="ARBA00023136"/>
    </source>
</evidence>
<dbReference type="PROSITE" id="PS00641">
    <property type="entry name" value="COMPLEX1_75K_1"/>
    <property type="match status" value="1"/>
</dbReference>
<evidence type="ECO:0000313" key="17">
    <source>
        <dbReference type="EMBL" id="GAP15907.1"/>
    </source>
</evidence>
<dbReference type="SMART" id="SM00926">
    <property type="entry name" value="Molybdop_Fe4S4"/>
    <property type="match status" value="1"/>
</dbReference>
<dbReference type="OrthoDB" id="9803192at2"/>
<dbReference type="SMART" id="SM00929">
    <property type="entry name" value="NADH-G_4Fe-4S_3"/>
    <property type="match status" value="1"/>
</dbReference>
<dbReference type="GO" id="GO:0048038">
    <property type="term" value="F:quinone binding"/>
    <property type="evidence" value="ECO:0007669"/>
    <property type="project" value="UniProtKB-UniRule"/>
</dbReference>
<keyword evidence="8 13" id="KW-0408">Iron</keyword>
<evidence type="ECO:0000256" key="7">
    <source>
        <dbReference type="ARBA" id="ARBA00022967"/>
    </source>
</evidence>
<evidence type="ECO:0000256" key="6">
    <source>
        <dbReference type="ARBA" id="ARBA00022723"/>
    </source>
</evidence>
<dbReference type="Pfam" id="PF22117">
    <property type="entry name" value="Fer4_Nqo3"/>
    <property type="match status" value="1"/>
</dbReference>
<accession>A0A0S7BMI4</accession>
<dbReference type="Pfam" id="PF04879">
    <property type="entry name" value="Molybdop_Fe4S4"/>
    <property type="match status" value="1"/>
</dbReference>
<comment type="subcellular location">
    <subcellularLocation>
        <location evidence="2">Membrane</location>
    </subcellularLocation>
</comment>
<dbReference type="FunFam" id="3.30.70.20:FF:000002">
    <property type="entry name" value="NADH-ubiquinone oxidoreductase 75 kDa subunit"/>
    <property type="match status" value="1"/>
</dbReference>
<evidence type="ECO:0000256" key="1">
    <source>
        <dbReference type="ARBA" id="ARBA00001966"/>
    </source>
</evidence>
<dbReference type="GO" id="GO:0046872">
    <property type="term" value="F:metal ion binding"/>
    <property type="evidence" value="ECO:0007669"/>
    <property type="project" value="UniProtKB-UniRule"/>
</dbReference>
<feature type="non-terminal residue" evidence="17">
    <location>
        <position position="784"/>
    </location>
</feature>
<dbReference type="PROSITE" id="PS00490">
    <property type="entry name" value="MOLYBDOPTERIN_PROK_2"/>
    <property type="match status" value="1"/>
</dbReference>
<dbReference type="GO" id="GO:0042773">
    <property type="term" value="P:ATP synthesis coupled electron transport"/>
    <property type="evidence" value="ECO:0007669"/>
    <property type="project" value="InterPro"/>
</dbReference>
<gene>
    <name evidence="17" type="ORF">LARV_03702</name>
</gene>
<keyword evidence="9 13" id="KW-0411">Iron-sulfur</keyword>
<keyword evidence="7 13" id="KW-1278">Translocase</keyword>
<comment type="function">
    <text evidence="13">NDH-1 shuttles electrons from NADH, via FMN and iron-sulfur (Fe-S) centers, to quinones in the respiratory chain. Couples the redox reaction to proton translocation (for every two electrons transferred, four hydrogen ions are translocated across the cytoplasmic membrane), and thus conserves the redox energy in a proton gradient.</text>
</comment>
<dbReference type="CDD" id="cd00207">
    <property type="entry name" value="fer2"/>
    <property type="match status" value="1"/>
</dbReference>
<dbReference type="PANTHER" id="PTHR43105">
    <property type="entry name" value="RESPIRATORY NITRATE REDUCTASE"/>
    <property type="match status" value="1"/>
</dbReference>
<dbReference type="STRING" id="360412.LARV_03702"/>
<dbReference type="RefSeq" id="WP_075075042.1">
    <property type="nucleotide sequence ID" value="NZ_DF967972.1"/>
</dbReference>
<dbReference type="PROSITE" id="PS51669">
    <property type="entry name" value="4FE4S_MOW_BIS_MGD"/>
    <property type="match status" value="1"/>
</dbReference>
<dbReference type="PROSITE" id="PS00642">
    <property type="entry name" value="COMPLEX1_75K_2"/>
    <property type="match status" value="1"/>
</dbReference>
<evidence type="ECO:0000256" key="5">
    <source>
        <dbReference type="ARBA" id="ARBA00022714"/>
    </source>
</evidence>
<evidence type="ECO:0000313" key="18">
    <source>
        <dbReference type="Proteomes" id="UP000055060"/>
    </source>
</evidence>
<dbReference type="Pfam" id="PF10588">
    <property type="entry name" value="NADH-G_4Fe-4S_3"/>
    <property type="match status" value="1"/>
</dbReference>
<dbReference type="InterPro" id="IPR001041">
    <property type="entry name" value="2Fe-2S_ferredoxin-type"/>
</dbReference>
<evidence type="ECO:0000256" key="9">
    <source>
        <dbReference type="ARBA" id="ARBA00023014"/>
    </source>
</evidence>
<dbReference type="PROSITE" id="PS51085">
    <property type="entry name" value="2FE2S_FER_2"/>
    <property type="match status" value="1"/>
</dbReference>
<comment type="cofactor">
    <cofactor evidence="13">
        <name>[2Fe-2S] cluster</name>
        <dbReference type="ChEBI" id="CHEBI:190135"/>
    </cofactor>
    <text evidence="13">Binds 1 [2Fe-2S] cluster per subunit.</text>
</comment>
<name>A0A0S7BMI4_9CHLR</name>
<evidence type="ECO:0000256" key="10">
    <source>
        <dbReference type="ARBA" id="ARBA00023027"/>
    </source>
</evidence>
<reference evidence="17" key="1">
    <citation type="submission" date="2015-07" db="EMBL/GenBank/DDBJ databases">
        <title>Draft Genome Sequences of Anaerolinea thermolimosa IMO-1, Bellilinea caldifistulae GOMI-1, Leptolinea tardivitalis YMTK-2, Levilinea saccharolytica KIBI-1,Longilinea arvoryzae KOME-1, Previously Described as Members of the Anaerolineaceae (Chloroflexi).</title>
        <authorList>
            <person name="Sekiguchi Y."/>
            <person name="Ohashi A."/>
            <person name="Matsuura N."/>
            <person name="Tourlousse M.D."/>
        </authorList>
    </citation>
    <scope>NUCLEOTIDE SEQUENCE [LARGE SCALE GENOMIC DNA]</scope>
    <source>
        <strain evidence="17">KOME-1</strain>
    </source>
</reference>
<dbReference type="SUPFAM" id="SSF54862">
    <property type="entry name" value="4Fe-4S ferredoxins"/>
    <property type="match status" value="1"/>
</dbReference>
<evidence type="ECO:0000256" key="2">
    <source>
        <dbReference type="ARBA" id="ARBA00004370"/>
    </source>
</evidence>
<dbReference type="GO" id="GO:0016020">
    <property type="term" value="C:membrane"/>
    <property type="evidence" value="ECO:0007669"/>
    <property type="project" value="UniProtKB-SubCell"/>
</dbReference>
<feature type="domain" description="4Fe-4S His(Cys)3-ligated-type" evidence="16">
    <location>
        <begin position="104"/>
        <end position="143"/>
    </location>
</feature>
<keyword evidence="6 13" id="KW-0479">Metal-binding</keyword>
<dbReference type="GO" id="GO:0003954">
    <property type="term" value="F:NADH dehydrogenase activity"/>
    <property type="evidence" value="ECO:0007669"/>
    <property type="project" value="TreeGrafter"/>
</dbReference>
<dbReference type="GO" id="GO:0008137">
    <property type="term" value="F:NADH dehydrogenase (ubiquinone) activity"/>
    <property type="evidence" value="ECO:0007669"/>
    <property type="project" value="UniProtKB-UniRule"/>
</dbReference>
<dbReference type="InterPro" id="IPR036010">
    <property type="entry name" value="2Fe-2S_ferredoxin-like_sf"/>
</dbReference>
<dbReference type="Gene3D" id="3.10.20.740">
    <property type="match status" value="1"/>
</dbReference>
<evidence type="ECO:0000256" key="3">
    <source>
        <dbReference type="ARBA" id="ARBA00005404"/>
    </source>
</evidence>
<dbReference type="GO" id="GO:0051537">
    <property type="term" value="F:2 iron, 2 sulfur cluster binding"/>
    <property type="evidence" value="ECO:0007669"/>
    <property type="project" value="UniProtKB-UniRule"/>
</dbReference>
<dbReference type="InterPro" id="IPR006656">
    <property type="entry name" value="Mopterin_OxRdtase"/>
</dbReference>
<dbReference type="PROSITE" id="PS00643">
    <property type="entry name" value="COMPLEX1_75K_3"/>
    <property type="match status" value="1"/>
</dbReference>
<evidence type="ECO:0000259" key="15">
    <source>
        <dbReference type="PROSITE" id="PS51669"/>
    </source>
</evidence>
<dbReference type="PANTHER" id="PTHR43105:SF12">
    <property type="entry name" value="NADH-QUINONE OXIDOREDUCTASE SUBUNIT G"/>
    <property type="match status" value="1"/>
</dbReference>
<proteinExistence type="inferred from homology"/>
<dbReference type="EC" id="7.1.1.-" evidence="13"/>
<keyword evidence="11" id="KW-0472">Membrane</keyword>
<dbReference type="Gene3D" id="3.40.50.740">
    <property type="match status" value="2"/>
</dbReference>
<sequence>MPKKLITLRIDDHVLQVPEGMLVVDAAKKVDVDIPVFCYHPKMEPVGMCRMCLVEIGRPVIDRTTGEVVKEADGSPRIAFGPKLDTACTTPVSEGMLVRTTSPAVIEARKGMLEFILTSHPLDCPVCDKGGECPLQNLTLRHGPGTSRFIFDEKMHLAKRVPLGELIWLDRERCIQCGRCVRFQHEVVDDPAIDFYQRGRSLEIITRSELGFDSIFSGNTTDICPVGALTTADFRFGARPWEMVSSASVCSHCPVGCNITYNVRREAKSGGGMVIKRVMPRQNEAVNEIWMCDKGRLGYHFTESPERLREPLVRRNGELVPVGWDEALDLAAQKLREAGSQGMVLAGGRLSNEDLFNLRKLAEAAGGQTLLDGSMGGGDLAMKLGPGSGTNLGDLGAGSAILVVASDLHQEAPLWWLRIKQAAERGATLIVVNPNETRLDEYATFKMHYNPGELLLTFGGFLESEAGRAFAAAENGLIFYGGNGLGLQQSTYVARAAAELLVKTGHYGKANNGLVPVWPKANDQGAWEMGFRPVLDLNEKLRQAKVAYIAASDPAGDDPRLAAALDEAGFVIVQELFMTETARRADVVLPAAAYTEREGTFTNGMRRVQRYYPAATARGSARPDFALAAQIADRLGLELPAAAPTLVMERMAGEVPDFAGLTYQKLAEVQEQWPIVGRGDMYYGGTGYENRQGLGVQLSSAAERGEKLELPDAANPVLPAVSNGSLLVIPVTRLYDQGTTLRPTTLLAGRMSRAELGLHPETAAKLGLQPEGEVWLSGEGWRVK</sequence>
<dbReference type="GO" id="GO:0051539">
    <property type="term" value="F:4 iron, 4 sulfur cluster binding"/>
    <property type="evidence" value="ECO:0007669"/>
    <property type="project" value="UniProtKB-KW"/>
</dbReference>
<dbReference type="InterPro" id="IPR006963">
    <property type="entry name" value="Mopterin_OxRdtase_4Fe-4S_dom"/>
</dbReference>
<dbReference type="FunFam" id="3.10.20.740:FF:000004">
    <property type="entry name" value="NADH-quinone oxidoreductase"/>
    <property type="match status" value="1"/>
</dbReference>
<evidence type="ECO:0000259" key="14">
    <source>
        <dbReference type="PROSITE" id="PS51085"/>
    </source>
</evidence>
<dbReference type="SUPFAM" id="SSF54292">
    <property type="entry name" value="2Fe-2S ferredoxin-like"/>
    <property type="match status" value="1"/>
</dbReference>
<dbReference type="Gene3D" id="3.40.228.10">
    <property type="entry name" value="Dimethylsulfoxide Reductase, domain 2"/>
    <property type="match status" value="1"/>
</dbReference>
<dbReference type="InterPro" id="IPR000283">
    <property type="entry name" value="NADH_UbQ_OxRdtase_75kDa_su_CS"/>
</dbReference>
<dbReference type="InterPro" id="IPR054351">
    <property type="entry name" value="NADH_UbQ_OxRdtase_ferredoxin"/>
</dbReference>
<organism evidence="17">
    <name type="scientific">Longilinea arvoryzae</name>
    <dbReference type="NCBI Taxonomy" id="360412"/>
    <lineage>
        <taxon>Bacteria</taxon>
        <taxon>Bacillati</taxon>
        <taxon>Chloroflexota</taxon>
        <taxon>Anaerolineae</taxon>
        <taxon>Anaerolineales</taxon>
        <taxon>Anaerolineaceae</taxon>
        <taxon>Longilinea</taxon>
    </lineage>
</organism>
<keyword evidence="18" id="KW-1185">Reference proteome</keyword>
<dbReference type="Proteomes" id="UP000055060">
    <property type="component" value="Unassembled WGS sequence"/>
</dbReference>
<comment type="catalytic activity">
    <reaction evidence="12 13">
        <text>a quinone + NADH + 5 H(+)(in) = a quinol + NAD(+) + 4 H(+)(out)</text>
        <dbReference type="Rhea" id="RHEA:57888"/>
        <dbReference type="ChEBI" id="CHEBI:15378"/>
        <dbReference type="ChEBI" id="CHEBI:24646"/>
        <dbReference type="ChEBI" id="CHEBI:57540"/>
        <dbReference type="ChEBI" id="CHEBI:57945"/>
        <dbReference type="ChEBI" id="CHEBI:132124"/>
    </reaction>
</comment>
<dbReference type="InterPro" id="IPR010228">
    <property type="entry name" value="NADH_UbQ_OxRdtase_Gsu"/>
</dbReference>
<evidence type="ECO:0000256" key="12">
    <source>
        <dbReference type="ARBA" id="ARBA00047712"/>
    </source>
</evidence>
<keyword evidence="5 13" id="KW-0001">2Fe-2S</keyword>
<dbReference type="Pfam" id="PF13510">
    <property type="entry name" value="Fer2_4"/>
    <property type="match status" value="1"/>
</dbReference>
<evidence type="ECO:0000256" key="4">
    <source>
        <dbReference type="ARBA" id="ARBA00022485"/>
    </source>
</evidence>
<dbReference type="Pfam" id="PF00384">
    <property type="entry name" value="Molybdopterin"/>
    <property type="match status" value="1"/>
</dbReference>
<protein>
    <recommendedName>
        <fullName evidence="13">NADH-quinone oxidoreductase</fullName>
        <ecNumber evidence="13">7.1.1.-</ecNumber>
    </recommendedName>
</protein>
<comment type="cofactor">
    <cofactor evidence="1 13">
        <name>[4Fe-4S] cluster</name>
        <dbReference type="ChEBI" id="CHEBI:49883"/>
    </cofactor>
</comment>
<feature type="domain" description="2Fe-2S ferredoxin-type" evidence="14">
    <location>
        <begin position="4"/>
        <end position="104"/>
    </location>
</feature>
<keyword evidence="4 13" id="KW-0004">4Fe-4S</keyword>
<dbReference type="NCBIfam" id="TIGR01973">
    <property type="entry name" value="NuoG"/>
    <property type="match status" value="1"/>
</dbReference>
<feature type="domain" description="4Fe-4S Mo/W bis-MGD-type" evidence="15">
    <location>
        <begin position="243"/>
        <end position="306"/>
    </location>
</feature>
<comment type="similarity">
    <text evidence="3 13">Belongs to the complex I 75 kDa subunit family.</text>
</comment>
<dbReference type="InterPro" id="IPR006655">
    <property type="entry name" value="Mopterin_OxRdtase_prok_CS"/>
</dbReference>
<dbReference type="InterPro" id="IPR019574">
    <property type="entry name" value="NADH_UbQ_OxRdtase_Gsu_4Fe4S-bd"/>
</dbReference>
<dbReference type="EMBL" id="DF967972">
    <property type="protein sequence ID" value="GAP15907.1"/>
    <property type="molecule type" value="Genomic_DNA"/>
</dbReference>
<dbReference type="Gene3D" id="2.20.25.90">
    <property type="entry name" value="ADC-like domains"/>
    <property type="match status" value="1"/>
</dbReference>
<evidence type="ECO:0000259" key="16">
    <source>
        <dbReference type="PROSITE" id="PS51839"/>
    </source>
</evidence>
<dbReference type="PROSITE" id="PS51839">
    <property type="entry name" value="4FE4S_HC3"/>
    <property type="match status" value="1"/>
</dbReference>
<dbReference type="Gene3D" id="3.30.70.20">
    <property type="match status" value="1"/>
</dbReference>
<keyword evidence="13" id="KW-0874">Quinone</keyword>